<feature type="compositionally biased region" description="Basic and acidic residues" evidence="1">
    <location>
        <begin position="500"/>
        <end position="509"/>
    </location>
</feature>
<keyword evidence="4" id="KW-1185">Reference proteome</keyword>
<dbReference type="InterPro" id="IPR015943">
    <property type="entry name" value="WD40/YVTN_repeat-like_dom_sf"/>
</dbReference>
<dbReference type="OrthoDB" id="3925024at2759"/>
<feature type="compositionally biased region" description="Basic residues" evidence="1">
    <location>
        <begin position="859"/>
        <end position="869"/>
    </location>
</feature>
<accession>A0A1Y1Z8G1</accession>
<gene>
    <name evidence="3" type="ORF">BCR34DRAFT_490157</name>
</gene>
<evidence type="ECO:0000313" key="4">
    <source>
        <dbReference type="Proteomes" id="UP000193144"/>
    </source>
</evidence>
<feature type="compositionally biased region" description="Basic and acidic residues" evidence="1">
    <location>
        <begin position="845"/>
        <end position="858"/>
    </location>
</feature>
<evidence type="ECO:0000256" key="1">
    <source>
        <dbReference type="SAM" id="MobiDB-lite"/>
    </source>
</evidence>
<feature type="compositionally biased region" description="Pro residues" evidence="1">
    <location>
        <begin position="638"/>
        <end position="660"/>
    </location>
</feature>
<feature type="compositionally biased region" description="Low complexity" evidence="1">
    <location>
        <begin position="673"/>
        <end position="687"/>
    </location>
</feature>
<evidence type="ECO:0000313" key="3">
    <source>
        <dbReference type="EMBL" id="ORY06394.1"/>
    </source>
</evidence>
<comment type="caution">
    <text evidence="3">The sequence shown here is derived from an EMBL/GenBank/DDBJ whole genome shotgun (WGS) entry which is preliminary data.</text>
</comment>
<reference evidence="3 4" key="1">
    <citation type="submission" date="2016-07" db="EMBL/GenBank/DDBJ databases">
        <title>Pervasive Adenine N6-methylation of Active Genes in Fungi.</title>
        <authorList>
            <consortium name="DOE Joint Genome Institute"/>
            <person name="Mondo S.J."/>
            <person name="Dannebaum R.O."/>
            <person name="Kuo R.C."/>
            <person name="Labutti K."/>
            <person name="Haridas S."/>
            <person name="Kuo A."/>
            <person name="Salamov A."/>
            <person name="Ahrendt S.R."/>
            <person name="Lipzen A."/>
            <person name="Sullivan W."/>
            <person name="Andreopoulos W.B."/>
            <person name="Clum A."/>
            <person name="Lindquist E."/>
            <person name="Daum C."/>
            <person name="Ramamoorthy G.K."/>
            <person name="Gryganskyi A."/>
            <person name="Culley D."/>
            <person name="Magnuson J.K."/>
            <person name="James T.Y."/>
            <person name="O'Malley M.A."/>
            <person name="Stajich J.E."/>
            <person name="Spatafora J.W."/>
            <person name="Visel A."/>
            <person name="Grigoriev I.V."/>
        </authorList>
    </citation>
    <scope>NUCLEOTIDE SEQUENCE [LARGE SCALE GENOMIC DNA]</scope>
    <source>
        <strain evidence="3 4">CBS 115471</strain>
    </source>
</reference>
<dbReference type="Gene3D" id="2.130.10.10">
    <property type="entry name" value="YVTN repeat-like/Quinoprotein amine dehydrogenase"/>
    <property type="match status" value="1"/>
</dbReference>
<evidence type="ECO:0000259" key="2">
    <source>
        <dbReference type="Pfam" id="PF23749"/>
    </source>
</evidence>
<dbReference type="AlphaFoldDB" id="A0A1Y1Z8G1"/>
<feature type="domain" description="DUF7165" evidence="2">
    <location>
        <begin position="66"/>
        <end position="368"/>
    </location>
</feature>
<protein>
    <recommendedName>
        <fullName evidence="2">DUF7165 domain-containing protein</fullName>
    </recommendedName>
</protein>
<feature type="region of interest" description="Disordered" evidence="1">
    <location>
        <begin position="498"/>
        <end position="527"/>
    </location>
</feature>
<dbReference type="SUPFAM" id="SSF82171">
    <property type="entry name" value="DPP6 N-terminal domain-like"/>
    <property type="match status" value="1"/>
</dbReference>
<sequence length="869" mass="95143">MNSLASNDEAHNTHLSASSTGNTDTLSSSELSAHSTARTSAMLTDDDRPGASSPSGRPEHAHPIVNILELVSNTASSSALPDSFGFDVSRKGSFVAIYTASSIWLIKTEGLPRLWARTLEVKRKPVAIDVTEDGFLLAVLSRPSQVDLYEIHGEQDRQIKKRRTIMLVHEATSIVISPDGLILITGSKYGIEVVSIGLDAPESCRRTLSGPVGDKLEFSDDGRTLLITSYARKNTTSSLYILPGLYDGPLSEEGEPIPASPEAVWTGLVLFPETARIARQATLLPDCDTGQVNELFAFNADDDTWGVYDIASQRFTQTKMFLPDQQRWTRSEFIDDAMPAISPNSDFAAVALRIRGTTSLWIYQVPEWDYKAKEKNITPSPIQPCFMIPILQDGTDTHQEISVLRWVKTSPTVQRLLAVGNISTTAPAESDGPSLPQGSKGVVVVLDFDSSRPTGGQINIPTKTEYDLDSLLPGEKLPEGAIDFEREVELVRTRTIAQRRAQDRGNEARRHSRTGPGRAHTTANRERPISVRPSIPAITRDDEEELNPEEVQAAFEAPYDHTQPRSQLSLARAATVAAVSPANRRHLRALPFRPLEYRRADGLREMPHESDADNWVPPPPAYTASADAAGSISLSHPEAPPVPRRPSPPANAVPPVPPLPAIARPSQRLVGNPYPSRGSSYQSQSSSDLTATSQMRRPSLLHPSTYPRPESAFNRRRSSATQHHAADQPLPPVPQNDTAYQATSMTYPNRRRTLRSRVESTVELRPPPIIDPATNRRGSAPGPLPTVTQDRVPNGNGSGPTAGRSAFRRAMLPRLATVGGENTHAHHQHLGPLSAPPRTRMRSRSRQEPRSRSKEKQKSPKKKIGCVVM</sequence>
<dbReference type="STRING" id="1231657.A0A1Y1Z8G1"/>
<dbReference type="EMBL" id="MCFA01000117">
    <property type="protein sequence ID" value="ORY06394.1"/>
    <property type="molecule type" value="Genomic_DNA"/>
</dbReference>
<feature type="compositionally biased region" description="Polar residues" evidence="1">
    <location>
        <begin position="13"/>
        <end position="42"/>
    </location>
</feature>
<name>A0A1Y1Z8G1_9PLEO</name>
<dbReference type="Proteomes" id="UP000193144">
    <property type="component" value="Unassembled WGS sequence"/>
</dbReference>
<feature type="region of interest" description="Disordered" evidence="1">
    <location>
        <begin position="1"/>
        <end position="60"/>
    </location>
</feature>
<dbReference type="InterPro" id="IPR055589">
    <property type="entry name" value="DUF7165"/>
</dbReference>
<proteinExistence type="predicted"/>
<feature type="region of interest" description="Disordered" evidence="1">
    <location>
        <begin position="822"/>
        <end position="869"/>
    </location>
</feature>
<organism evidence="3 4">
    <name type="scientific">Clohesyomyces aquaticus</name>
    <dbReference type="NCBI Taxonomy" id="1231657"/>
    <lineage>
        <taxon>Eukaryota</taxon>
        <taxon>Fungi</taxon>
        <taxon>Dikarya</taxon>
        <taxon>Ascomycota</taxon>
        <taxon>Pezizomycotina</taxon>
        <taxon>Dothideomycetes</taxon>
        <taxon>Pleosporomycetidae</taxon>
        <taxon>Pleosporales</taxon>
        <taxon>Lindgomycetaceae</taxon>
        <taxon>Clohesyomyces</taxon>
    </lineage>
</organism>
<feature type="region of interest" description="Disordered" evidence="1">
    <location>
        <begin position="606"/>
        <end position="736"/>
    </location>
</feature>
<feature type="region of interest" description="Disordered" evidence="1">
    <location>
        <begin position="765"/>
        <end position="804"/>
    </location>
</feature>
<dbReference type="Pfam" id="PF23749">
    <property type="entry name" value="DUF7165"/>
    <property type="match status" value="1"/>
</dbReference>